<dbReference type="Proteomes" id="UP001162972">
    <property type="component" value="Chromosome 18"/>
</dbReference>
<evidence type="ECO:0000313" key="11">
    <source>
        <dbReference type="EMBL" id="KAJ6435887.1"/>
    </source>
</evidence>
<comment type="caution">
    <text evidence="11">The sequence shown here is derived from an EMBL/GenBank/DDBJ whole genome shotgun (WGS) entry which is preliminary data.</text>
</comment>
<evidence type="ECO:0000256" key="1">
    <source>
        <dbReference type="ARBA" id="ARBA00012513"/>
    </source>
</evidence>
<keyword evidence="12" id="KW-1185">Reference proteome</keyword>
<keyword evidence="4" id="KW-0418">Kinase</keyword>
<keyword evidence="3 8" id="KW-0547">Nucleotide-binding</keyword>
<name>A0AAD6L609_9ROSI</name>
<protein>
    <recommendedName>
        <fullName evidence="1">non-specific serine/threonine protein kinase</fullName>
        <ecNumber evidence="1">2.7.11.1</ecNumber>
    </recommendedName>
</protein>
<dbReference type="Pfam" id="PF00069">
    <property type="entry name" value="Pkinase"/>
    <property type="match status" value="1"/>
</dbReference>
<feature type="domain" description="Protein kinase" evidence="10">
    <location>
        <begin position="111"/>
        <end position="394"/>
    </location>
</feature>
<sequence>MGICWSSLPDQKPNSLPIVPSTIDNLSAGDTCSVGDNSWLSVGSSNLTTWVSQVSGSFTRVWGKNNGTHEGSRYLDAGSDGDFENCGISNIAGANLKVFSFAQLIAATHNFRRDMVVGRGGFGKVYKGWQKEMVPSMGIKKSAIAVKKLGTASRQGFKQWQAEVNILGRLSHPNLVKLLGYCYENKQSLLVYEYLSNGSLNYHLFGKGSVQPLPWDIRFKIAKGVAQGLTYMHSPDQVSVIHRDLKSSNILLDKFYNAKISDFGLAALVPSADDSQVETHLMGTYGYAAPEVYVTGHHYAKSDVYSFGVVLVEMLTGLRAIDRRRPNEQQFLVSWIIPFLSNKRKLKSIMDVRLKGKYPLKEASLVAQLAIRCLQVEPRIRPSMKEIAETLEQVEARKYKSIRSKT</sequence>
<dbReference type="EMBL" id="JAPFFJ010000001">
    <property type="protein sequence ID" value="KAJ6435887.1"/>
    <property type="molecule type" value="Genomic_DNA"/>
</dbReference>
<dbReference type="EC" id="2.7.11.1" evidence="1"/>
<reference evidence="11 12" key="2">
    <citation type="journal article" date="2023" name="Int. J. Mol. Sci.">
        <title>De Novo Assembly and Annotation of 11 Diverse Shrub Willow (Salix) Genomes Reveals Novel Gene Organization in Sex-Linked Regions.</title>
        <authorList>
            <person name="Hyden B."/>
            <person name="Feng K."/>
            <person name="Yates T.B."/>
            <person name="Jawdy S."/>
            <person name="Cereghino C."/>
            <person name="Smart L.B."/>
            <person name="Muchero W."/>
        </authorList>
    </citation>
    <scope>NUCLEOTIDE SEQUENCE [LARGE SCALE GENOMIC DNA]</scope>
    <source>
        <tissue evidence="11">Shoot tip</tissue>
    </source>
</reference>
<dbReference type="InterPro" id="IPR000719">
    <property type="entry name" value="Prot_kinase_dom"/>
</dbReference>
<dbReference type="InterPro" id="IPR050823">
    <property type="entry name" value="Plant_Ser_Thr_Prot_Kinase"/>
</dbReference>
<dbReference type="InterPro" id="IPR011009">
    <property type="entry name" value="Kinase-like_dom_sf"/>
</dbReference>
<evidence type="ECO:0000256" key="5">
    <source>
        <dbReference type="ARBA" id="ARBA00022840"/>
    </source>
</evidence>
<evidence type="ECO:0000256" key="6">
    <source>
        <dbReference type="ARBA" id="ARBA00047899"/>
    </source>
</evidence>
<dbReference type="Gene3D" id="1.10.510.10">
    <property type="entry name" value="Transferase(Phosphotransferase) domain 1"/>
    <property type="match status" value="1"/>
</dbReference>
<dbReference type="Gene3D" id="3.30.200.20">
    <property type="entry name" value="Phosphorylase Kinase, domain 1"/>
    <property type="match status" value="1"/>
</dbReference>
<dbReference type="PROSITE" id="PS00107">
    <property type="entry name" value="PROTEIN_KINASE_ATP"/>
    <property type="match status" value="1"/>
</dbReference>
<dbReference type="InterPro" id="IPR008271">
    <property type="entry name" value="Ser/Thr_kinase_AS"/>
</dbReference>
<comment type="catalytic activity">
    <reaction evidence="6">
        <text>L-threonyl-[protein] + ATP = O-phospho-L-threonyl-[protein] + ADP + H(+)</text>
        <dbReference type="Rhea" id="RHEA:46608"/>
        <dbReference type="Rhea" id="RHEA-COMP:11060"/>
        <dbReference type="Rhea" id="RHEA-COMP:11605"/>
        <dbReference type="ChEBI" id="CHEBI:15378"/>
        <dbReference type="ChEBI" id="CHEBI:30013"/>
        <dbReference type="ChEBI" id="CHEBI:30616"/>
        <dbReference type="ChEBI" id="CHEBI:61977"/>
        <dbReference type="ChEBI" id="CHEBI:456216"/>
        <dbReference type="EC" id="2.7.11.1"/>
    </reaction>
</comment>
<dbReference type="SUPFAM" id="SSF56112">
    <property type="entry name" value="Protein kinase-like (PK-like)"/>
    <property type="match status" value="1"/>
</dbReference>
<dbReference type="EMBL" id="JAPFFJ010000001">
    <property type="protein sequence ID" value="KAJ6435886.1"/>
    <property type="molecule type" value="Genomic_DNA"/>
</dbReference>
<evidence type="ECO:0000313" key="12">
    <source>
        <dbReference type="Proteomes" id="UP001162972"/>
    </source>
</evidence>
<feature type="binding site" evidence="8">
    <location>
        <position position="148"/>
    </location>
    <ligand>
        <name>ATP</name>
        <dbReference type="ChEBI" id="CHEBI:30616"/>
    </ligand>
</feature>
<evidence type="ECO:0000256" key="3">
    <source>
        <dbReference type="ARBA" id="ARBA00022741"/>
    </source>
</evidence>
<dbReference type="AlphaFoldDB" id="A0AAD6L609"/>
<evidence type="ECO:0000256" key="7">
    <source>
        <dbReference type="ARBA" id="ARBA00048679"/>
    </source>
</evidence>
<evidence type="ECO:0000256" key="8">
    <source>
        <dbReference type="PROSITE-ProRule" id="PRU10141"/>
    </source>
</evidence>
<proteinExistence type="inferred from homology"/>
<dbReference type="CDD" id="cd14066">
    <property type="entry name" value="STKc_IRAK"/>
    <property type="match status" value="1"/>
</dbReference>
<dbReference type="FunFam" id="3.30.200.20:FF:000228">
    <property type="entry name" value="Serine/threonine-protein kinase BIK1"/>
    <property type="match status" value="1"/>
</dbReference>
<accession>A0AAD6L609</accession>
<keyword evidence="5 8" id="KW-0067">ATP-binding</keyword>
<comment type="similarity">
    <text evidence="9">Belongs to the protein kinase superfamily.</text>
</comment>
<dbReference type="PROSITE" id="PS00108">
    <property type="entry name" value="PROTEIN_KINASE_ST"/>
    <property type="match status" value="1"/>
</dbReference>
<dbReference type="PANTHER" id="PTHR45621">
    <property type="entry name" value="OS01G0588500 PROTEIN-RELATED"/>
    <property type="match status" value="1"/>
</dbReference>
<keyword evidence="2" id="KW-0808">Transferase</keyword>
<evidence type="ECO:0000259" key="10">
    <source>
        <dbReference type="PROSITE" id="PS50011"/>
    </source>
</evidence>
<dbReference type="InterPro" id="IPR017441">
    <property type="entry name" value="Protein_kinase_ATP_BS"/>
</dbReference>
<comment type="catalytic activity">
    <reaction evidence="7">
        <text>L-seryl-[protein] + ATP = O-phospho-L-seryl-[protein] + ADP + H(+)</text>
        <dbReference type="Rhea" id="RHEA:17989"/>
        <dbReference type="Rhea" id="RHEA-COMP:9863"/>
        <dbReference type="Rhea" id="RHEA-COMP:11604"/>
        <dbReference type="ChEBI" id="CHEBI:15378"/>
        <dbReference type="ChEBI" id="CHEBI:29999"/>
        <dbReference type="ChEBI" id="CHEBI:30616"/>
        <dbReference type="ChEBI" id="CHEBI:83421"/>
        <dbReference type="ChEBI" id="CHEBI:456216"/>
        <dbReference type="EC" id="2.7.11.1"/>
    </reaction>
</comment>
<keyword evidence="9" id="KW-0723">Serine/threonine-protein kinase</keyword>
<dbReference type="PROSITE" id="PS50011">
    <property type="entry name" value="PROTEIN_KINASE_DOM"/>
    <property type="match status" value="1"/>
</dbReference>
<dbReference type="EMBL" id="JAPFFJ010000001">
    <property type="protein sequence ID" value="KAJ6435889.1"/>
    <property type="molecule type" value="Genomic_DNA"/>
</dbReference>
<organism evidence="11 12">
    <name type="scientific">Salix udensis</name>
    <dbReference type="NCBI Taxonomy" id="889485"/>
    <lineage>
        <taxon>Eukaryota</taxon>
        <taxon>Viridiplantae</taxon>
        <taxon>Streptophyta</taxon>
        <taxon>Embryophyta</taxon>
        <taxon>Tracheophyta</taxon>
        <taxon>Spermatophyta</taxon>
        <taxon>Magnoliopsida</taxon>
        <taxon>eudicotyledons</taxon>
        <taxon>Gunneridae</taxon>
        <taxon>Pentapetalae</taxon>
        <taxon>rosids</taxon>
        <taxon>fabids</taxon>
        <taxon>Malpighiales</taxon>
        <taxon>Salicaceae</taxon>
        <taxon>Saliceae</taxon>
        <taxon>Salix</taxon>
    </lineage>
</organism>
<evidence type="ECO:0000256" key="2">
    <source>
        <dbReference type="ARBA" id="ARBA00022679"/>
    </source>
</evidence>
<dbReference type="SMART" id="SM00220">
    <property type="entry name" value="S_TKc"/>
    <property type="match status" value="1"/>
</dbReference>
<dbReference type="FunFam" id="1.10.510.10:FF:000095">
    <property type="entry name" value="protein STRUBBELIG-RECEPTOR FAMILY 8"/>
    <property type="match status" value="1"/>
</dbReference>
<dbReference type="GO" id="GO:0004674">
    <property type="term" value="F:protein serine/threonine kinase activity"/>
    <property type="evidence" value="ECO:0007669"/>
    <property type="project" value="UniProtKB-KW"/>
</dbReference>
<gene>
    <name evidence="11" type="ORF">OIU84_001001</name>
</gene>
<evidence type="ECO:0000256" key="9">
    <source>
        <dbReference type="RuleBase" id="RU000304"/>
    </source>
</evidence>
<dbReference type="GO" id="GO:0005524">
    <property type="term" value="F:ATP binding"/>
    <property type="evidence" value="ECO:0007669"/>
    <property type="project" value="UniProtKB-UniRule"/>
</dbReference>
<evidence type="ECO:0000256" key="4">
    <source>
        <dbReference type="ARBA" id="ARBA00022777"/>
    </source>
</evidence>
<reference evidence="11" key="1">
    <citation type="submission" date="2022-10" db="EMBL/GenBank/DDBJ databases">
        <authorList>
            <person name="Hyden B.L."/>
            <person name="Feng K."/>
            <person name="Yates T."/>
            <person name="Jawdy S."/>
            <person name="Smart L.B."/>
            <person name="Muchero W."/>
        </authorList>
    </citation>
    <scope>NUCLEOTIDE SEQUENCE</scope>
    <source>
        <tissue evidence="11">Shoot tip</tissue>
    </source>
</reference>